<keyword evidence="9 12" id="KW-0456">Lyase</keyword>
<reference evidence="12 13" key="1">
    <citation type="submission" date="2021-03" db="EMBL/GenBank/DDBJ databases">
        <authorList>
            <person name="Peeters C."/>
        </authorList>
    </citation>
    <scope>NUCLEOTIDE SEQUENCE [LARGE SCALE GENOMIC DNA]</scope>
    <source>
        <strain evidence="12 13">LMG 26411</strain>
    </source>
</reference>
<dbReference type="EC" id="4.2.1.33" evidence="6"/>
<comment type="similarity">
    <text evidence="4">Belongs to the LeuD family. LeuD type 1 subfamily.</text>
</comment>
<evidence type="ECO:0000256" key="7">
    <source>
        <dbReference type="ARBA" id="ARBA00022430"/>
    </source>
</evidence>
<evidence type="ECO:0000256" key="4">
    <source>
        <dbReference type="ARBA" id="ARBA00009845"/>
    </source>
</evidence>
<gene>
    <name evidence="12" type="primary">leuD1_2</name>
    <name evidence="12" type="ORF">LMG26411_03125</name>
</gene>
<comment type="pathway">
    <text evidence="3">Amino-acid biosynthesis; L-leucine biosynthesis; L-leucine from 3-methyl-2-oxobutanoate: step 2/4.</text>
</comment>
<evidence type="ECO:0000256" key="3">
    <source>
        <dbReference type="ARBA" id="ARBA00004729"/>
    </source>
</evidence>
<dbReference type="CDD" id="cd01577">
    <property type="entry name" value="IPMI_Swivel"/>
    <property type="match status" value="1"/>
</dbReference>
<dbReference type="InterPro" id="IPR015928">
    <property type="entry name" value="Aconitase/3IPM_dehydase_swvl"/>
</dbReference>
<keyword evidence="10" id="KW-0100">Branched-chain amino acid biosynthesis</keyword>
<comment type="caution">
    <text evidence="12">The sequence shown here is derived from an EMBL/GenBank/DDBJ whole genome shotgun (WGS) entry which is preliminary data.</text>
</comment>
<comment type="function">
    <text evidence="2">Catalyzes the isomerization between 2-isopropylmalate and 3-isopropylmalate, via the formation of 2-isopropylmaleate.</text>
</comment>
<dbReference type="GO" id="GO:0003861">
    <property type="term" value="F:3-isopropylmalate dehydratase activity"/>
    <property type="evidence" value="ECO:0007669"/>
    <property type="project" value="UniProtKB-EC"/>
</dbReference>
<name>A0ABM8THW2_9BURK</name>
<dbReference type="Proteomes" id="UP000672657">
    <property type="component" value="Unassembled WGS sequence"/>
</dbReference>
<sequence length="210" mass="22487">MTMQPFTTVTGAAVPLMRANVDTDVIIRIERLTHASRDALGQYAFEALRFRPDGSEDPGCILNHPAFRGAPVLLAGNNFGCGSSREGAVTALMGMGVRCVIAPGFGDIFYNNCFQNGLLPVTLPMDVVEALARQCLDGAHVCVDLAAQAITAPDGTTVAFDIAPLRREGLLSGLDEIGLTLKDDDAIRAWQAQDRIDRAWAWCVTPGGRQ</sequence>
<keyword evidence="7" id="KW-0432">Leucine biosynthesis</keyword>
<dbReference type="PANTHER" id="PTHR43345">
    <property type="entry name" value="3-ISOPROPYLMALATE DEHYDRATASE SMALL SUBUNIT 2-RELATED-RELATED"/>
    <property type="match status" value="1"/>
</dbReference>
<keyword evidence="13" id="KW-1185">Reference proteome</keyword>
<organism evidence="12 13">
    <name type="scientific">Cupriavidus numazuensis</name>
    <dbReference type="NCBI Taxonomy" id="221992"/>
    <lineage>
        <taxon>Bacteria</taxon>
        <taxon>Pseudomonadati</taxon>
        <taxon>Pseudomonadota</taxon>
        <taxon>Betaproteobacteria</taxon>
        <taxon>Burkholderiales</taxon>
        <taxon>Burkholderiaceae</taxon>
        <taxon>Cupriavidus</taxon>
    </lineage>
</organism>
<keyword evidence="8" id="KW-0028">Amino-acid biosynthesis</keyword>
<evidence type="ECO:0000313" key="13">
    <source>
        <dbReference type="Proteomes" id="UP000672657"/>
    </source>
</evidence>
<accession>A0ABM8THW2</accession>
<dbReference type="EMBL" id="CAJPVI010000017">
    <property type="protein sequence ID" value="CAG2147328.1"/>
    <property type="molecule type" value="Genomic_DNA"/>
</dbReference>
<evidence type="ECO:0000256" key="8">
    <source>
        <dbReference type="ARBA" id="ARBA00022605"/>
    </source>
</evidence>
<dbReference type="PANTHER" id="PTHR43345:SF5">
    <property type="entry name" value="3-ISOPROPYLMALATE DEHYDRATASE SMALL SUBUNIT"/>
    <property type="match status" value="1"/>
</dbReference>
<dbReference type="NCBIfam" id="NF002458">
    <property type="entry name" value="PRK01641.1"/>
    <property type="match status" value="1"/>
</dbReference>
<dbReference type="InterPro" id="IPR000573">
    <property type="entry name" value="AconitaseA/IPMdHydase_ssu_swvl"/>
</dbReference>
<comment type="subunit">
    <text evidence="5">Heterodimer of LeuC and LeuD.</text>
</comment>
<dbReference type="Pfam" id="PF00694">
    <property type="entry name" value="Aconitase_C"/>
    <property type="match status" value="1"/>
</dbReference>
<evidence type="ECO:0000256" key="6">
    <source>
        <dbReference type="ARBA" id="ARBA00011998"/>
    </source>
</evidence>
<dbReference type="SUPFAM" id="SSF52016">
    <property type="entry name" value="LeuD/IlvD-like"/>
    <property type="match status" value="1"/>
</dbReference>
<dbReference type="InterPro" id="IPR033940">
    <property type="entry name" value="IPMI_Swivel"/>
</dbReference>
<feature type="domain" description="Aconitase A/isopropylmalate dehydratase small subunit swivel" evidence="11">
    <location>
        <begin position="3"/>
        <end position="124"/>
    </location>
</feature>
<evidence type="ECO:0000256" key="2">
    <source>
        <dbReference type="ARBA" id="ARBA00002695"/>
    </source>
</evidence>
<evidence type="ECO:0000256" key="9">
    <source>
        <dbReference type="ARBA" id="ARBA00023239"/>
    </source>
</evidence>
<evidence type="ECO:0000259" key="11">
    <source>
        <dbReference type="Pfam" id="PF00694"/>
    </source>
</evidence>
<dbReference type="NCBIfam" id="TIGR00171">
    <property type="entry name" value="leuD"/>
    <property type="match status" value="1"/>
</dbReference>
<evidence type="ECO:0000313" key="12">
    <source>
        <dbReference type="EMBL" id="CAG2147328.1"/>
    </source>
</evidence>
<evidence type="ECO:0000256" key="5">
    <source>
        <dbReference type="ARBA" id="ARBA00011271"/>
    </source>
</evidence>
<comment type="catalytic activity">
    <reaction evidence="1">
        <text>(2R,3S)-3-isopropylmalate = (2S)-2-isopropylmalate</text>
        <dbReference type="Rhea" id="RHEA:32287"/>
        <dbReference type="ChEBI" id="CHEBI:1178"/>
        <dbReference type="ChEBI" id="CHEBI:35121"/>
        <dbReference type="EC" id="4.2.1.33"/>
    </reaction>
</comment>
<dbReference type="InterPro" id="IPR004431">
    <property type="entry name" value="3-IsopropMal_deHydase_ssu"/>
</dbReference>
<evidence type="ECO:0000256" key="10">
    <source>
        <dbReference type="ARBA" id="ARBA00023304"/>
    </source>
</evidence>
<protein>
    <recommendedName>
        <fullName evidence="6">3-isopropylmalate dehydratase</fullName>
        <ecNumber evidence="6">4.2.1.33</ecNumber>
    </recommendedName>
</protein>
<proteinExistence type="inferred from homology"/>
<dbReference type="InterPro" id="IPR050075">
    <property type="entry name" value="LeuD"/>
</dbReference>
<dbReference type="Gene3D" id="3.20.19.10">
    <property type="entry name" value="Aconitase, domain 4"/>
    <property type="match status" value="1"/>
</dbReference>
<evidence type="ECO:0000256" key="1">
    <source>
        <dbReference type="ARBA" id="ARBA00000491"/>
    </source>
</evidence>